<dbReference type="OrthoDB" id="5835829at2759"/>
<organism evidence="3 4">
    <name type="scientific">Penicillium steckii</name>
    <dbReference type="NCBI Taxonomy" id="303698"/>
    <lineage>
        <taxon>Eukaryota</taxon>
        <taxon>Fungi</taxon>
        <taxon>Dikarya</taxon>
        <taxon>Ascomycota</taxon>
        <taxon>Pezizomycotina</taxon>
        <taxon>Eurotiomycetes</taxon>
        <taxon>Eurotiomycetidae</taxon>
        <taxon>Eurotiales</taxon>
        <taxon>Aspergillaceae</taxon>
        <taxon>Penicillium</taxon>
    </lineage>
</organism>
<name>A0A1V6TUY9_9EURO</name>
<dbReference type="AlphaFoldDB" id="A0A1V6TUY9"/>
<dbReference type="GO" id="GO:0008194">
    <property type="term" value="F:UDP-glycosyltransferase activity"/>
    <property type="evidence" value="ECO:0007669"/>
    <property type="project" value="InterPro"/>
</dbReference>
<dbReference type="PANTHER" id="PTHR48043:SF145">
    <property type="entry name" value="FI06409P-RELATED"/>
    <property type="match status" value="1"/>
</dbReference>
<proteinExistence type="predicted"/>
<evidence type="ECO:0000313" key="3">
    <source>
        <dbReference type="EMBL" id="OQE29363.1"/>
    </source>
</evidence>
<evidence type="ECO:0000256" key="2">
    <source>
        <dbReference type="ARBA" id="ARBA00022679"/>
    </source>
</evidence>
<keyword evidence="1" id="KW-0328">Glycosyltransferase</keyword>
<dbReference type="EMBL" id="MLKD01000002">
    <property type="protein sequence ID" value="OQE29363.1"/>
    <property type="molecule type" value="Genomic_DNA"/>
</dbReference>
<dbReference type="InterPro" id="IPR002213">
    <property type="entry name" value="UDP_glucos_trans"/>
</dbReference>
<dbReference type="Proteomes" id="UP000191285">
    <property type="component" value="Unassembled WGS sequence"/>
</dbReference>
<dbReference type="Gene3D" id="3.40.50.2000">
    <property type="entry name" value="Glycogen Phosphorylase B"/>
    <property type="match status" value="2"/>
</dbReference>
<sequence length="471" mass="51881">MTSSTRNILFLTNSELGQCNVALAVAEEFLRKGDFQVHFASFAPVADEVKNLNKRAGCEDVAQFHEIPSPCMTDLAIRSHVGLLFHKPGVKGATLGFKKVGRAMESWRPSEYKKAHDACVEVLNNLKPAMVVVDPILHVGIDACHTAKARFTVLWPVPLKDVVVVIQPKLAALWKYPVTGSGFPFPVPWKLVLHNMYLIFKVIMTLAFGKPVPDEVKNGKKLEGRNPFPLPNAYEKDALQLTPAFPELDFPFEVPDNVVSCGPILRKCPELFETDPELDSWLQKPTILISLGSHVKPTEQIAVDMAKGIAAVLAKQPDIQVLWKLRYDWESSVEFQKVLGSLIAAGSVKVVDWIKADIMSVLGSGRIISYVHHGGANSYFEACKVGVPQVVLPQWLDTYDCATRVEYLGIGVNGSRKSAPGIEATEFTKALLHVLNDEGIRSKAAAVKQICDKTEGRVVAHDKIVEFALTK</sequence>
<keyword evidence="2" id="KW-0808">Transferase</keyword>
<dbReference type="Pfam" id="PF00201">
    <property type="entry name" value="UDPGT"/>
    <property type="match status" value="1"/>
</dbReference>
<dbReference type="SUPFAM" id="SSF53756">
    <property type="entry name" value="UDP-Glycosyltransferase/glycogen phosphorylase"/>
    <property type="match status" value="1"/>
</dbReference>
<dbReference type="CDD" id="cd03784">
    <property type="entry name" value="GT1_Gtf-like"/>
    <property type="match status" value="1"/>
</dbReference>
<reference evidence="4" key="1">
    <citation type="journal article" date="2017" name="Nat. Microbiol.">
        <title>Global analysis of biosynthetic gene clusters reveals vast potential of secondary metabolite production in Penicillium species.</title>
        <authorList>
            <person name="Nielsen J.C."/>
            <person name="Grijseels S."/>
            <person name="Prigent S."/>
            <person name="Ji B."/>
            <person name="Dainat J."/>
            <person name="Nielsen K.F."/>
            <person name="Frisvad J.C."/>
            <person name="Workman M."/>
            <person name="Nielsen J."/>
        </authorList>
    </citation>
    <scope>NUCLEOTIDE SEQUENCE [LARGE SCALE GENOMIC DNA]</scope>
    <source>
        <strain evidence="4">IBT 24891</strain>
    </source>
</reference>
<dbReference type="STRING" id="303698.A0A1V6TUY9"/>
<gene>
    <name evidence="3" type="ORF">PENSTE_c002G05951</name>
</gene>
<dbReference type="PANTHER" id="PTHR48043">
    <property type="entry name" value="EG:EG0003.4 PROTEIN-RELATED"/>
    <property type="match status" value="1"/>
</dbReference>
<evidence type="ECO:0000313" key="4">
    <source>
        <dbReference type="Proteomes" id="UP000191285"/>
    </source>
</evidence>
<dbReference type="InterPro" id="IPR050271">
    <property type="entry name" value="UDP-glycosyltransferase"/>
</dbReference>
<accession>A0A1V6TUY9</accession>
<evidence type="ECO:0000256" key="1">
    <source>
        <dbReference type="ARBA" id="ARBA00022676"/>
    </source>
</evidence>
<protein>
    <recommendedName>
        <fullName evidence="5">Glycosyltransferase family 28 N-terminal domain-containing protein</fullName>
    </recommendedName>
</protein>
<keyword evidence="4" id="KW-1185">Reference proteome</keyword>
<evidence type="ECO:0008006" key="5">
    <source>
        <dbReference type="Google" id="ProtNLM"/>
    </source>
</evidence>
<comment type="caution">
    <text evidence="3">The sequence shown here is derived from an EMBL/GenBank/DDBJ whole genome shotgun (WGS) entry which is preliminary data.</text>
</comment>